<dbReference type="Proteomes" id="UP000054324">
    <property type="component" value="Unassembled WGS sequence"/>
</dbReference>
<accession>A0A074ZTX9</accession>
<organism evidence="1 2">
    <name type="scientific">Opisthorchis viverrini</name>
    <name type="common">Southeast Asian liver fluke</name>
    <dbReference type="NCBI Taxonomy" id="6198"/>
    <lineage>
        <taxon>Eukaryota</taxon>
        <taxon>Metazoa</taxon>
        <taxon>Spiralia</taxon>
        <taxon>Lophotrochozoa</taxon>
        <taxon>Platyhelminthes</taxon>
        <taxon>Trematoda</taxon>
        <taxon>Digenea</taxon>
        <taxon>Opisthorchiida</taxon>
        <taxon>Opisthorchiata</taxon>
        <taxon>Opisthorchiidae</taxon>
        <taxon>Opisthorchis</taxon>
    </lineage>
</organism>
<sequence>MKADMKRPHKFHHVTRVRNRKEYWYLKLVATNISSPVWVSGSVFRLEVPLLITPSYFQSQRTPTPPRLILKLLRPDCPAQGTSIWPCLKFDGPDRTKQGPLEVEYASDSLRIPMKFPG</sequence>
<evidence type="ECO:0000313" key="2">
    <source>
        <dbReference type="Proteomes" id="UP000054324"/>
    </source>
</evidence>
<evidence type="ECO:0000313" key="1">
    <source>
        <dbReference type="EMBL" id="KER30571.1"/>
    </source>
</evidence>
<dbReference type="RefSeq" id="XP_009165702.1">
    <property type="nucleotide sequence ID" value="XM_009167438.1"/>
</dbReference>
<keyword evidence="2" id="KW-1185">Reference proteome</keyword>
<reference evidence="1 2" key="1">
    <citation type="submission" date="2013-11" db="EMBL/GenBank/DDBJ databases">
        <title>Opisthorchis viverrini - life in the bile duct.</title>
        <authorList>
            <person name="Young N.D."/>
            <person name="Nagarajan N."/>
            <person name="Lin S.J."/>
            <person name="Korhonen P.K."/>
            <person name="Jex A.R."/>
            <person name="Hall R.S."/>
            <person name="Safavi-Hemami H."/>
            <person name="Kaewkong W."/>
            <person name="Bertrand D."/>
            <person name="Gao S."/>
            <person name="Seet Q."/>
            <person name="Wongkham S."/>
            <person name="Teh B.T."/>
            <person name="Wongkham C."/>
            <person name="Intapan P.M."/>
            <person name="Maleewong W."/>
            <person name="Yang X."/>
            <person name="Hu M."/>
            <person name="Wang Z."/>
            <person name="Hofmann A."/>
            <person name="Sternberg P.W."/>
            <person name="Tan P."/>
            <person name="Wang J."/>
            <person name="Gasser R.B."/>
        </authorList>
    </citation>
    <scope>NUCLEOTIDE SEQUENCE [LARGE SCALE GENOMIC DNA]</scope>
</reference>
<gene>
    <name evidence="1" type="ORF">T265_03049</name>
</gene>
<dbReference type="CTD" id="20317236"/>
<dbReference type="KEGG" id="ovi:T265_03049"/>
<proteinExistence type="predicted"/>
<name>A0A074ZTX9_OPIVI</name>
<protein>
    <submittedName>
        <fullName evidence="1">Uncharacterized protein</fullName>
    </submittedName>
</protein>
<dbReference type="AlphaFoldDB" id="A0A074ZTX9"/>
<dbReference type="GeneID" id="20317236"/>
<dbReference type="EMBL" id="KL596659">
    <property type="protein sequence ID" value="KER30571.1"/>
    <property type="molecule type" value="Genomic_DNA"/>
</dbReference>